<dbReference type="InterPro" id="IPR008427">
    <property type="entry name" value="Extracellular_membr_CFEM_dom"/>
</dbReference>
<evidence type="ECO:0000256" key="4">
    <source>
        <dbReference type="ARBA" id="ARBA00010031"/>
    </source>
</evidence>
<name>A0A9Q8T6I8_9PEZI</name>
<organism evidence="18 19">
    <name type="scientific">Colletotrichum lupini</name>
    <dbReference type="NCBI Taxonomy" id="145971"/>
    <lineage>
        <taxon>Eukaryota</taxon>
        <taxon>Fungi</taxon>
        <taxon>Dikarya</taxon>
        <taxon>Ascomycota</taxon>
        <taxon>Pezizomycotina</taxon>
        <taxon>Sordariomycetes</taxon>
        <taxon>Hypocreomycetidae</taxon>
        <taxon>Glomerellales</taxon>
        <taxon>Glomerellaceae</taxon>
        <taxon>Colletotrichum</taxon>
        <taxon>Colletotrichum acutatum species complex</taxon>
    </lineage>
</organism>
<dbReference type="GO" id="GO:0005576">
    <property type="term" value="C:extracellular region"/>
    <property type="evidence" value="ECO:0007669"/>
    <property type="project" value="UniProtKB-SubCell"/>
</dbReference>
<feature type="transmembrane region" description="Helical" evidence="16">
    <location>
        <begin position="185"/>
        <end position="206"/>
    </location>
</feature>
<evidence type="ECO:0000256" key="7">
    <source>
        <dbReference type="ARBA" id="ARBA00022692"/>
    </source>
</evidence>
<accession>A0A9Q8T6I8</accession>
<dbReference type="GO" id="GO:0098552">
    <property type="term" value="C:side of membrane"/>
    <property type="evidence" value="ECO:0007669"/>
    <property type="project" value="UniProtKB-KW"/>
</dbReference>
<dbReference type="PANTHER" id="PTHR33048:SF47">
    <property type="entry name" value="INTEGRAL MEMBRANE PROTEIN-RELATED"/>
    <property type="match status" value="1"/>
</dbReference>
<evidence type="ECO:0000313" key="19">
    <source>
        <dbReference type="Proteomes" id="UP000830671"/>
    </source>
</evidence>
<keyword evidence="10 16" id="KW-0472">Membrane</keyword>
<evidence type="ECO:0000256" key="14">
    <source>
        <dbReference type="PROSITE-ProRule" id="PRU01356"/>
    </source>
</evidence>
<comment type="similarity">
    <text evidence="4">Belongs to the RBT5 family.</text>
</comment>
<comment type="subcellular location">
    <subcellularLocation>
        <location evidence="2">Membrane</location>
        <topology evidence="2">Lipid-anchor</topology>
        <topology evidence="2">GPI-anchor</topology>
    </subcellularLocation>
    <subcellularLocation>
        <location evidence="1">Membrane</location>
        <topology evidence="1">Multi-pass membrane protein</topology>
    </subcellularLocation>
    <subcellularLocation>
        <location evidence="3">Secreted</location>
    </subcellularLocation>
</comment>
<protein>
    <recommendedName>
        <fullName evidence="17">CFEM domain-containing protein</fullName>
    </recommendedName>
</protein>
<reference evidence="18" key="1">
    <citation type="journal article" date="2021" name="Mol. Plant Microbe Interact.">
        <title>Complete Genome Sequence of the Plant-Pathogenic Fungus Colletotrichum lupini.</title>
        <authorList>
            <person name="Baroncelli R."/>
            <person name="Pensec F."/>
            <person name="Da Lio D."/>
            <person name="Boufleur T."/>
            <person name="Vicente I."/>
            <person name="Sarrocco S."/>
            <person name="Picot A."/>
            <person name="Baraldi E."/>
            <person name="Sukno S."/>
            <person name="Thon M."/>
            <person name="Le Floch G."/>
        </authorList>
    </citation>
    <scope>NUCLEOTIDE SEQUENCE</scope>
    <source>
        <strain evidence="18">IMI 504893</strain>
    </source>
</reference>
<feature type="disulfide bond" evidence="14">
    <location>
        <begin position="138"/>
        <end position="171"/>
    </location>
</feature>
<sequence>MDRVDQGSILGTCHIQTEISQTLVHSSHRPGVLWHVDVPGLGLRFSREWERERGGLRLSTTPGETLQCLSFITKMKRIMRVGILLLVATVAQAASTSGLNSSSLTALMARVPHCAIGCLLDGYHSAHCPIDKITDCVCTDIPLQARSSQCVQQSCDFNDQIATVNVSQELCKDYPIEEQSRPAKFFSVALPTMTLVVVLLRCVARIQVASRLWWDDGAALMAMIIYVLQMLYIFVQGFAKISIACFYYRVFTGKTFRLKINIFLIFLTTRSLMFLLLVIFQCTPIQSIWNRAIPSQCLNLSAISSGGAACSILEDIVLIILPVPELMRLQLDKKKKVALFGMFALGSFACVASMIRLKQLVYFPHTFDPTWDYVGVIDWSCAELNAAVMCSSLPALRPLFVKALVLVSSRKWSGRATSAGDKSHQHQQRHGFAMANIGSHPSRSHQASAQSWPKDVAQKPVRLDSLEIESSAPSEGKSSPYCLEAAIERNGSDLDSGPWSASAASTTFIEEQMEDSSIKK</sequence>
<evidence type="ECO:0000256" key="1">
    <source>
        <dbReference type="ARBA" id="ARBA00004141"/>
    </source>
</evidence>
<evidence type="ECO:0000256" key="12">
    <source>
        <dbReference type="ARBA" id="ARBA00023288"/>
    </source>
</evidence>
<dbReference type="RefSeq" id="XP_049151734.1">
    <property type="nucleotide sequence ID" value="XM_049294588.1"/>
</dbReference>
<evidence type="ECO:0000256" key="16">
    <source>
        <dbReference type="SAM" id="Phobius"/>
    </source>
</evidence>
<keyword evidence="6" id="KW-0336">GPI-anchor</keyword>
<keyword evidence="19" id="KW-1185">Reference proteome</keyword>
<dbReference type="PROSITE" id="PS52012">
    <property type="entry name" value="CFEM"/>
    <property type="match status" value="1"/>
</dbReference>
<keyword evidence="6" id="KW-0325">Glycoprotein</keyword>
<evidence type="ECO:0000256" key="6">
    <source>
        <dbReference type="ARBA" id="ARBA00022622"/>
    </source>
</evidence>
<dbReference type="EMBL" id="CP019480">
    <property type="protein sequence ID" value="UQC90133.1"/>
    <property type="molecule type" value="Genomic_DNA"/>
</dbReference>
<dbReference type="InterPro" id="IPR049326">
    <property type="entry name" value="Rhodopsin_dom_fungi"/>
</dbReference>
<comment type="caution">
    <text evidence="14">Lacks conserved residue(s) required for the propagation of feature annotation.</text>
</comment>
<feature type="transmembrane region" description="Helical" evidence="16">
    <location>
        <begin position="260"/>
        <end position="280"/>
    </location>
</feature>
<feature type="transmembrane region" description="Helical" evidence="16">
    <location>
        <begin position="218"/>
        <end position="248"/>
    </location>
</feature>
<dbReference type="KEGG" id="clup:CLUP02_15664"/>
<evidence type="ECO:0000256" key="5">
    <source>
        <dbReference type="ARBA" id="ARBA00022525"/>
    </source>
</evidence>
<dbReference type="InterPro" id="IPR052337">
    <property type="entry name" value="SAT4-like"/>
</dbReference>
<evidence type="ECO:0000256" key="10">
    <source>
        <dbReference type="ARBA" id="ARBA00023136"/>
    </source>
</evidence>
<gene>
    <name evidence="18" type="ORF">CLUP02_15664</name>
</gene>
<evidence type="ECO:0000256" key="8">
    <source>
        <dbReference type="ARBA" id="ARBA00022729"/>
    </source>
</evidence>
<dbReference type="Pfam" id="PF20684">
    <property type="entry name" value="Fung_rhodopsin"/>
    <property type="match status" value="1"/>
</dbReference>
<evidence type="ECO:0000256" key="11">
    <source>
        <dbReference type="ARBA" id="ARBA00023157"/>
    </source>
</evidence>
<feature type="transmembrane region" description="Helical" evidence="16">
    <location>
        <begin position="336"/>
        <end position="355"/>
    </location>
</feature>
<evidence type="ECO:0000256" key="15">
    <source>
        <dbReference type="SAM" id="MobiDB-lite"/>
    </source>
</evidence>
<keyword evidence="7 16" id="KW-0812">Transmembrane</keyword>
<keyword evidence="9 16" id="KW-1133">Transmembrane helix</keyword>
<dbReference type="GeneID" id="73349598"/>
<evidence type="ECO:0000256" key="3">
    <source>
        <dbReference type="ARBA" id="ARBA00004613"/>
    </source>
</evidence>
<dbReference type="Proteomes" id="UP000830671">
    <property type="component" value="Chromosome 8"/>
</dbReference>
<keyword evidence="12" id="KW-0449">Lipoprotein</keyword>
<evidence type="ECO:0000256" key="2">
    <source>
        <dbReference type="ARBA" id="ARBA00004589"/>
    </source>
</evidence>
<keyword evidence="5" id="KW-0964">Secreted</keyword>
<dbReference type="AlphaFoldDB" id="A0A9Q8T6I8"/>
<proteinExistence type="inferred from homology"/>
<dbReference type="PANTHER" id="PTHR33048">
    <property type="entry name" value="PTH11-LIKE INTEGRAL MEMBRANE PROTEIN (AFU_ORTHOLOGUE AFUA_5G11245)"/>
    <property type="match status" value="1"/>
</dbReference>
<evidence type="ECO:0000259" key="17">
    <source>
        <dbReference type="PROSITE" id="PS52012"/>
    </source>
</evidence>
<dbReference type="Pfam" id="PF05730">
    <property type="entry name" value="CFEM"/>
    <property type="match status" value="1"/>
</dbReference>
<keyword evidence="8" id="KW-0732">Signal</keyword>
<evidence type="ECO:0000313" key="18">
    <source>
        <dbReference type="EMBL" id="UQC90133.1"/>
    </source>
</evidence>
<evidence type="ECO:0000256" key="13">
    <source>
        <dbReference type="ARBA" id="ARBA00038359"/>
    </source>
</evidence>
<feature type="transmembrane region" description="Helical" evidence="16">
    <location>
        <begin position="300"/>
        <end position="324"/>
    </location>
</feature>
<evidence type="ECO:0000256" key="9">
    <source>
        <dbReference type="ARBA" id="ARBA00022989"/>
    </source>
</evidence>
<comment type="similarity">
    <text evidence="13">Belongs to the SAT4 family.</text>
</comment>
<feature type="domain" description="CFEM" evidence="17">
    <location>
        <begin position="82"/>
        <end position="196"/>
    </location>
</feature>
<feature type="region of interest" description="Disordered" evidence="15">
    <location>
        <begin position="490"/>
        <end position="520"/>
    </location>
</feature>
<keyword evidence="11 14" id="KW-1015">Disulfide bond</keyword>